<dbReference type="PANTHER" id="PTHR43785">
    <property type="entry name" value="GAMMA-GLUTAMYLPUTRESCINE SYNTHETASE"/>
    <property type="match status" value="1"/>
</dbReference>
<gene>
    <name evidence="8" type="ORF">LCGC14_1162730</name>
</gene>
<keyword evidence="3" id="KW-0436">Ligase</keyword>
<dbReference type="EMBL" id="LAZR01005684">
    <property type="protein sequence ID" value="KKM97973.1"/>
    <property type="molecule type" value="Genomic_DNA"/>
</dbReference>
<dbReference type="InterPro" id="IPR036651">
    <property type="entry name" value="Gln_synt_N_sf"/>
</dbReference>
<dbReference type="PROSITE" id="PS51987">
    <property type="entry name" value="GS_CATALYTIC"/>
    <property type="match status" value="1"/>
</dbReference>
<accession>A0A0F9LX81</accession>
<dbReference type="InterPro" id="IPR014746">
    <property type="entry name" value="Gln_synth/guanido_kin_cat_dom"/>
</dbReference>
<dbReference type="InterPro" id="IPR027302">
    <property type="entry name" value="Gln_synth_N_conserv_site"/>
</dbReference>
<dbReference type="Gene3D" id="3.30.590.10">
    <property type="entry name" value="Glutamine synthetase/guanido kinase, catalytic domain"/>
    <property type="match status" value="1"/>
</dbReference>
<protein>
    <recommendedName>
        <fullName evidence="7">GS catalytic domain-containing protein</fullName>
    </recommendedName>
</protein>
<keyword evidence="4" id="KW-0547">Nucleotide-binding</keyword>
<dbReference type="SUPFAM" id="SSF54368">
    <property type="entry name" value="Glutamine synthetase, N-terminal domain"/>
    <property type="match status" value="1"/>
</dbReference>
<evidence type="ECO:0000256" key="4">
    <source>
        <dbReference type="ARBA" id="ARBA00022741"/>
    </source>
</evidence>
<dbReference type="PROSITE" id="PS00181">
    <property type="entry name" value="GLNA_ATP"/>
    <property type="match status" value="1"/>
</dbReference>
<dbReference type="AlphaFoldDB" id="A0A0F9LX81"/>
<dbReference type="PROSITE" id="PS00180">
    <property type="entry name" value="GLNA_1"/>
    <property type="match status" value="1"/>
</dbReference>
<dbReference type="InterPro" id="IPR008146">
    <property type="entry name" value="Gln_synth_cat_dom"/>
</dbReference>
<evidence type="ECO:0000256" key="3">
    <source>
        <dbReference type="ARBA" id="ARBA00022598"/>
    </source>
</evidence>
<dbReference type="SUPFAM" id="SSF55931">
    <property type="entry name" value="Glutamine synthetase/guanido kinase"/>
    <property type="match status" value="1"/>
</dbReference>
<evidence type="ECO:0000256" key="1">
    <source>
        <dbReference type="ARBA" id="ARBA00001946"/>
    </source>
</evidence>
<evidence type="ECO:0000256" key="2">
    <source>
        <dbReference type="ARBA" id="ARBA00009897"/>
    </source>
</evidence>
<evidence type="ECO:0000256" key="5">
    <source>
        <dbReference type="ARBA" id="ARBA00022840"/>
    </source>
</evidence>
<name>A0A0F9LX81_9ZZZZ</name>
<dbReference type="GO" id="GO:0004356">
    <property type="term" value="F:glutamine synthetase activity"/>
    <property type="evidence" value="ECO:0007669"/>
    <property type="project" value="InterPro"/>
</dbReference>
<dbReference type="InterPro" id="IPR008147">
    <property type="entry name" value="Gln_synt_N"/>
</dbReference>
<comment type="caution">
    <text evidence="8">The sequence shown here is derived from an EMBL/GenBank/DDBJ whole genome shotgun (WGS) entry which is preliminary data.</text>
</comment>
<proteinExistence type="inferred from homology"/>
<keyword evidence="5" id="KW-0067">ATP-binding</keyword>
<evidence type="ECO:0000256" key="6">
    <source>
        <dbReference type="ARBA" id="ARBA00022842"/>
    </source>
</evidence>
<dbReference type="Pfam" id="PF03951">
    <property type="entry name" value="Gln-synt_N"/>
    <property type="match status" value="1"/>
</dbReference>
<feature type="domain" description="GS catalytic" evidence="7">
    <location>
        <begin position="123"/>
        <end position="399"/>
    </location>
</feature>
<dbReference type="PANTHER" id="PTHR43785:SF12">
    <property type="entry name" value="TYPE-1 GLUTAMINE SYNTHETASE 2"/>
    <property type="match status" value="1"/>
</dbReference>
<feature type="non-terminal residue" evidence="8">
    <location>
        <position position="399"/>
    </location>
</feature>
<dbReference type="Pfam" id="PF00120">
    <property type="entry name" value="Gln-synt_C"/>
    <property type="match status" value="1"/>
</dbReference>
<keyword evidence="6" id="KW-0460">Magnesium</keyword>
<dbReference type="GO" id="GO:0006542">
    <property type="term" value="P:glutamine biosynthetic process"/>
    <property type="evidence" value="ECO:0007669"/>
    <property type="project" value="InterPro"/>
</dbReference>
<comment type="similarity">
    <text evidence="2">Belongs to the glutamine synthetase family.</text>
</comment>
<evidence type="ECO:0000259" key="7">
    <source>
        <dbReference type="PROSITE" id="PS51987"/>
    </source>
</evidence>
<evidence type="ECO:0000313" key="8">
    <source>
        <dbReference type="EMBL" id="KKM97973.1"/>
    </source>
</evidence>
<organism evidence="8">
    <name type="scientific">marine sediment metagenome</name>
    <dbReference type="NCBI Taxonomy" id="412755"/>
    <lineage>
        <taxon>unclassified sequences</taxon>
        <taxon>metagenomes</taxon>
        <taxon>ecological metagenomes</taxon>
    </lineage>
</organism>
<sequence length="399" mass="44981">MSETLNLKWKKLRLLGGKNVEIEVKKYLEDSNTVKAITVAFSDIEGRLHTLDYDKNFLLKNADNLTFDGSSIRGFTTQSESDLRLAIDWPACYILPPKLFGEGKVLVFAIVQDRNGHFYKSDLRGQLKKYLEKLKNSSEITVYAAAEIEGFLFQGTGAEKKFNNTRKFELATTSGYYNALPKGCLREFIDQTADAQRAMGFENEKDHPEVSPSQFELNWGYTEALVAADQIQLYKLICRVVADNLGMTASFLPKPIVGINGNGMHVNLSLCQDDKNLFYKSDRKEPDELSEMGISFINRILNRANDLCLVMNSSVNSYRRLDPHYEAPNEIFSSCIDRGAMIRIPIGNEKSARIEVRAVSPDANPYLLLFSLISVGLDDQTSLDFSNSNRKLLPSNIYT</sequence>
<dbReference type="InterPro" id="IPR027303">
    <property type="entry name" value="Gln_synth_gly_rich_site"/>
</dbReference>
<dbReference type="SMART" id="SM01230">
    <property type="entry name" value="Gln-synt_C"/>
    <property type="match status" value="1"/>
</dbReference>
<reference evidence="8" key="1">
    <citation type="journal article" date="2015" name="Nature">
        <title>Complex archaea that bridge the gap between prokaryotes and eukaryotes.</title>
        <authorList>
            <person name="Spang A."/>
            <person name="Saw J.H."/>
            <person name="Jorgensen S.L."/>
            <person name="Zaremba-Niedzwiedzka K."/>
            <person name="Martijn J."/>
            <person name="Lind A.E."/>
            <person name="van Eijk R."/>
            <person name="Schleper C."/>
            <person name="Guy L."/>
            <person name="Ettema T.J."/>
        </authorList>
    </citation>
    <scope>NUCLEOTIDE SEQUENCE</scope>
</reference>
<dbReference type="GO" id="GO:0005524">
    <property type="term" value="F:ATP binding"/>
    <property type="evidence" value="ECO:0007669"/>
    <property type="project" value="UniProtKB-KW"/>
</dbReference>
<dbReference type="Gene3D" id="3.10.20.70">
    <property type="entry name" value="Glutamine synthetase, N-terminal domain"/>
    <property type="match status" value="1"/>
</dbReference>
<comment type="cofactor">
    <cofactor evidence="1">
        <name>Mg(2+)</name>
        <dbReference type="ChEBI" id="CHEBI:18420"/>
    </cofactor>
</comment>